<sequence length="404" mass="43636">MPTITKTGIKIESLDDILKILKEAHYLIDPEWNLDPSTLDGQKLAFDAQMFSNLNEALQLVYQNLDPDTADREALINISKISGVFPQDSSPSTAIVTCYGIDGTFIPKGSRIRNTEDGLMWATNNAVTIQSGSVDVAVTCVVDGAIQASANKLTQIVDVVGGWTSVTNKASAVVGYDEESTKDLRIRRNKSVAKPGSNQVDSLYGEIANVDDVKFLKIYENKESAPDSNGLSSHSVAIYVEGGTNENVAKAIAGDMSIGTGHNKNTNLGGTKVTMKTKTPKGRDTEVTFFRPTHVDVYVEVEMVDGSDQDVDLIKQAIVEYSKGTLIEDTVKGFDKTGFDIGESVRPGKLYTPANRVVGSGGYIEPTIKIGRSKSSLSTSALTINYHELPIFNVANIVVKRTES</sequence>
<dbReference type="InterPro" id="IPR006949">
    <property type="entry name" value="Barrel_Baseplate_J-like"/>
</dbReference>
<dbReference type="Pfam" id="PF04865">
    <property type="entry name" value="Baseplate_J"/>
    <property type="match status" value="1"/>
</dbReference>
<dbReference type="Proteomes" id="UP001432163">
    <property type="component" value="Segment"/>
</dbReference>
<feature type="domain" description="Baseplate protein J-like barrel" evidence="1">
    <location>
        <begin position="96"/>
        <end position="172"/>
    </location>
</feature>
<proteinExistence type="predicted"/>
<evidence type="ECO:0000313" key="3">
    <source>
        <dbReference type="Proteomes" id="UP001432163"/>
    </source>
</evidence>
<accession>A0AAX4J5Z1</accession>
<protein>
    <submittedName>
        <fullName evidence="2">Baseplate protein J-like protein</fullName>
    </submittedName>
</protein>
<name>A0AAX4J5Z1_9CAUD</name>
<evidence type="ECO:0000313" key="2">
    <source>
        <dbReference type="EMBL" id="WRQ13140.1"/>
    </source>
</evidence>
<organism evidence="2 3">
    <name type="scientific">Vibrio phage vB_VpM-pA2SJ1</name>
    <dbReference type="NCBI Taxonomy" id="3095964"/>
    <lineage>
        <taxon>Viruses</taxon>
        <taxon>Duplodnaviria</taxon>
        <taxon>Heunggongvirae</taxon>
        <taxon>Uroviricota</taxon>
        <taxon>Caudoviricetes</taxon>
    </lineage>
</organism>
<reference evidence="2" key="1">
    <citation type="submission" date="2023-11" db="EMBL/GenBank/DDBJ databases">
        <title>Complete genome sequence of Vibrio virus vB_VpM-pA2SJ1.</title>
        <authorList>
            <person name="Lim S.J."/>
            <person name="Park S.Y."/>
            <person name="Kim J.H."/>
        </authorList>
    </citation>
    <scope>NUCLEOTIDE SEQUENCE</scope>
</reference>
<dbReference type="EMBL" id="OR813779">
    <property type="protein sequence ID" value="WRQ13140.1"/>
    <property type="molecule type" value="Genomic_DNA"/>
</dbReference>
<evidence type="ECO:0000259" key="1">
    <source>
        <dbReference type="Pfam" id="PF04865"/>
    </source>
</evidence>